<evidence type="ECO:0000256" key="7">
    <source>
        <dbReference type="SAM" id="Phobius"/>
    </source>
</evidence>
<dbReference type="Proteomes" id="UP000199347">
    <property type="component" value="Unassembled WGS sequence"/>
</dbReference>
<feature type="domain" description="ABC3 transporter permease C-terminal" evidence="8">
    <location>
        <begin position="269"/>
        <end position="382"/>
    </location>
</feature>
<organism evidence="10 11">
    <name type="scientific">Afifella marina DSM 2698</name>
    <dbReference type="NCBI Taxonomy" id="1120955"/>
    <lineage>
        <taxon>Bacteria</taxon>
        <taxon>Pseudomonadati</taxon>
        <taxon>Pseudomonadota</taxon>
        <taxon>Alphaproteobacteria</taxon>
        <taxon>Hyphomicrobiales</taxon>
        <taxon>Afifellaceae</taxon>
        <taxon>Afifella</taxon>
    </lineage>
</organism>
<dbReference type="Pfam" id="PF12704">
    <property type="entry name" value="MacB_PCD"/>
    <property type="match status" value="1"/>
</dbReference>
<feature type="transmembrane region" description="Helical" evidence="7">
    <location>
        <begin position="265"/>
        <end position="291"/>
    </location>
</feature>
<dbReference type="InterPro" id="IPR050250">
    <property type="entry name" value="Macrolide_Exporter_MacB"/>
</dbReference>
<keyword evidence="5 7" id="KW-0472">Membrane</keyword>
<evidence type="ECO:0000256" key="2">
    <source>
        <dbReference type="ARBA" id="ARBA00022475"/>
    </source>
</evidence>
<evidence type="ECO:0000256" key="4">
    <source>
        <dbReference type="ARBA" id="ARBA00022989"/>
    </source>
</evidence>
<keyword evidence="4 7" id="KW-1133">Transmembrane helix</keyword>
<evidence type="ECO:0000313" key="10">
    <source>
        <dbReference type="EMBL" id="SCZ30331.1"/>
    </source>
</evidence>
<evidence type="ECO:0000259" key="8">
    <source>
        <dbReference type="Pfam" id="PF02687"/>
    </source>
</evidence>
<dbReference type="InterPro" id="IPR025857">
    <property type="entry name" value="MacB_PCD"/>
</dbReference>
<evidence type="ECO:0000256" key="6">
    <source>
        <dbReference type="ARBA" id="ARBA00038076"/>
    </source>
</evidence>
<gene>
    <name evidence="10" type="ORF">SAMN03080610_01246</name>
</gene>
<dbReference type="AlphaFoldDB" id="A0A1G5N0L2"/>
<keyword evidence="11" id="KW-1185">Reference proteome</keyword>
<evidence type="ECO:0000313" key="11">
    <source>
        <dbReference type="Proteomes" id="UP000199347"/>
    </source>
</evidence>
<keyword evidence="3 7" id="KW-0812">Transmembrane</keyword>
<dbReference type="PANTHER" id="PTHR30572">
    <property type="entry name" value="MEMBRANE COMPONENT OF TRANSPORTER-RELATED"/>
    <property type="match status" value="1"/>
</dbReference>
<evidence type="ECO:0000256" key="1">
    <source>
        <dbReference type="ARBA" id="ARBA00004651"/>
    </source>
</evidence>
<dbReference type="STRING" id="1120955.SAMN03080610_01246"/>
<dbReference type="InterPro" id="IPR003838">
    <property type="entry name" value="ABC3_permease_C"/>
</dbReference>
<sequence length="390" mass="41506">MAAADRPTTVARRGGMGARLLWRALLVRRSRVLAAVTAIAVGAAVIAALASLYFDISAKMSRELRAYGANFIVAPASAEGDKTFSEATYRKLIAELPADRLVGASPFLYGVARIGEREAVIAGLDFAGAQKISPYWQVEGNWIGVDFDERRCMLGERLAESLGLHPGDKIEVSNDDGSFTTELTVRGIVETGEAEDDQILVNRSLAQKLLGMPNVVNLAMLSIQAEGEDADRLASTVEADFPGLDIRPIRQVSQSDGELLDKIKVLMAFVAGIILVITAVCVNSTLTAMIVERRREIGLQKALGADDSAIMRQFLIETVTLSLIGVAVGLVIGFGLAQLLGQAVFSTAISFRAIVVPATLAISLIAALAAAIVPIRRAIRIVPAQVLKGE</sequence>
<protein>
    <submittedName>
        <fullName evidence="10">Putative ABC transport system permease protein</fullName>
    </submittedName>
</protein>
<dbReference type="RefSeq" id="WP_200170598.1">
    <property type="nucleotide sequence ID" value="NZ_FMVW01000002.1"/>
</dbReference>
<evidence type="ECO:0000256" key="3">
    <source>
        <dbReference type="ARBA" id="ARBA00022692"/>
    </source>
</evidence>
<dbReference type="PANTHER" id="PTHR30572:SF4">
    <property type="entry name" value="ABC TRANSPORTER PERMEASE YTRF"/>
    <property type="match status" value="1"/>
</dbReference>
<keyword evidence="2" id="KW-1003">Cell membrane</keyword>
<proteinExistence type="inferred from homology"/>
<evidence type="ECO:0000259" key="9">
    <source>
        <dbReference type="Pfam" id="PF12704"/>
    </source>
</evidence>
<dbReference type="GO" id="GO:0022857">
    <property type="term" value="F:transmembrane transporter activity"/>
    <property type="evidence" value="ECO:0007669"/>
    <property type="project" value="TreeGrafter"/>
</dbReference>
<comment type="subcellular location">
    <subcellularLocation>
        <location evidence="1">Cell membrane</location>
        <topology evidence="1">Multi-pass membrane protein</topology>
    </subcellularLocation>
</comment>
<reference evidence="11" key="1">
    <citation type="submission" date="2016-10" db="EMBL/GenBank/DDBJ databases">
        <authorList>
            <person name="Varghese N."/>
            <person name="Submissions S."/>
        </authorList>
    </citation>
    <scope>NUCLEOTIDE SEQUENCE [LARGE SCALE GENOMIC DNA]</scope>
    <source>
        <strain evidence="11">DSM 2698</strain>
    </source>
</reference>
<evidence type="ECO:0000256" key="5">
    <source>
        <dbReference type="ARBA" id="ARBA00023136"/>
    </source>
</evidence>
<comment type="similarity">
    <text evidence="6">Belongs to the ABC-4 integral membrane protein family.</text>
</comment>
<name>A0A1G5N0L2_AFIMA</name>
<accession>A0A1G5N0L2</accession>
<feature type="transmembrane region" description="Helical" evidence="7">
    <location>
        <begin position="32"/>
        <end position="54"/>
    </location>
</feature>
<dbReference type="EMBL" id="FMVW01000002">
    <property type="protein sequence ID" value="SCZ30331.1"/>
    <property type="molecule type" value="Genomic_DNA"/>
</dbReference>
<dbReference type="Pfam" id="PF02687">
    <property type="entry name" value="FtsX"/>
    <property type="match status" value="1"/>
</dbReference>
<feature type="transmembrane region" description="Helical" evidence="7">
    <location>
        <begin position="314"/>
        <end position="337"/>
    </location>
</feature>
<feature type="domain" description="MacB-like periplasmic core" evidence="9">
    <location>
        <begin position="34"/>
        <end position="236"/>
    </location>
</feature>
<dbReference type="GO" id="GO:0005886">
    <property type="term" value="C:plasma membrane"/>
    <property type="evidence" value="ECO:0007669"/>
    <property type="project" value="UniProtKB-SubCell"/>
</dbReference>
<feature type="transmembrane region" description="Helical" evidence="7">
    <location>
        <begin position="349"/>
        <end position="373"/>
    </location>
</feature>